<dbReference type="InterPro" id="IPR013324">
    <property type="entry name" value="RNA_pol_sigma_r3/r4-like"/>
</dbReference>
<keyword evidence="5" id="KW-0804">Transcription</keyword>
<keyword evidence="2" id="KW-0805">Transcription regulation</keyword>
<feature type="domain" description="RNA polymerase sigma factor 70 region 4 type 2" evidence="7">
    <location>
        <begin position="109"/>
        <end position="157"/>
    </location>
</feature>
<keyword evidence="4" id="KW-0238">DNA-binding</keyword>
<dbReference type="PANTHER" id="PTHR43133">
    <property type="entry name" value="RNA POLYMERASE ECF-TYPE SIGMA FACTO"/>
    <property type="match status" value="1"/>
</dbReference>
<evidence type="ECO:0000256" key="4">
    <source>
        <dbReference type="ARBA" id="ARBA00023125"/>
    </source>
</evidence>
<dbReference type="PANTHER" id="PTHR43133:SF8">
    <property type="entry name" value="RNA POLYMERASE SIGMA FACTOR HI_1459-RELATED"/>
    <property type="match status" value="1"/>
</dbReference>
<feature type="domain" description="RNA polymerase sigma-70 region 2" evidence="6">
    <location>
        <begin position="19"/>
        <end position="84"/>
    </location>
</feature>
<dbReference type="InterPro" id="IPR013325">
    <property type="entry name" value="RNA_pol_sigma_r2"/>
</dbReference>
<name>A0ABW9NWQ4_9ACTN</name>
<evidence type="ECO:0000313" key="9">
    <source>
        <dbReference type="Proteomes" id="UP000460558"/>
    </source>
</evidence>
<keyword evidence="3" id="KW-0731">Sigma factor</keyword>
<dbReference type="Pfam" id="PF04542">
    <property type="entry name" value="Sigma70_r2"/>
    <property type="match status" value="1"/>
</dbReference>
<dbReference type="Pfam" id="PF08281">
    <property type="entry name" value="Sigma70_r4_2"/>
    <property type="match status" value="1"/>
</dbReference>
<dbReference type="InterPro" id="IPR014284">
    <property type="entry name" value="RNA_pol_sigma-70_dom"/>
</dbReference>
<sequence length="172" mass="19639">METFERMNHPGRAERFTELYLREHSRLLGFVYRRVGDRGTAEELTAEAFRIAWERTADGSAGTPAQLFVTARNLLANHHRATARLGELHRRIRVEVDRSTDSEQESTVVDALERLPGHHRDVLLMTYWDGLSAAETGAVLGCRAPAVWVRLHRARKAFRDLYTQSATTPEEK</sequence>
<evidence type="ECO:0000256" key="2">
    <source>
        <dbReference type="ARBA" id="ARBA00023015"/>
    </source>
</evidence>
<dbReference type="Proteomes" id="UP000460558">
    <property type="component" value="Unassembled WGS sequence"/>
</dbReference>
<evidence type="ECO:0000256" key="1">
    <source>
        <dbReference type="ARBA" id="ARBA00010641"/>
    </source>
</evidence>
<dbReference type="NCBIfam" id="TIGR02937">
    <property type="entry name" value="sigma70-ECF"/>
    <property type="match status" value="1"/>
</dbReference>
<dbReference type="InterPro" id="IPR007627">
    <property type="entry name" value="RNA_pol_sigma70_r2"/>
</dbReference>
<evidence type="ECO:0000256" key="3">
    <source>
        <dbReference type="ARBA" id="ARBA00023082"/>
    </source>
</evidence>
<accession>A0ABW9NWQ4</accession>
<dbReference type="InterPro" id="IPR013249">
    <property type="entry name" value="RNA_pol_sigma70_r4_t2"/>
</dbReference>
<organism evidence="8 9">
    <name type="scientific">Streptomyces katsurahamanus</name>
    <dbReference type="NCBI Taxonomy" id="2577098"/>
    <lineage>
        <taxon>Bacteria</taxon>
        <taxon>Bacillati</taxon>
        <taxon>Actinomycetota</taxon>
        <taxon>Actinomycetes</taxon>
        <taxon>Kitasatosporales</taxon>
        <taxon>Streptomycetaceae</taxon>
        <taxon>Streptomyces</taxon>
    </lineage>
</organism>
<dbReference type="SUPFAM" id="SSF88659">
    <property type="entry name" value="Sigma3 and sigma4 domains of RNA polymerase sigma factors"/>
    <property type="match status" value="1"/>
</dbReference>
<dbReference type="EMBL" id="VDEQ01000210">
    <property type="protein sequence ID" value="MQS37722.1"/>
    <property type="molecule type" value="Genomic_DNA"/>
</dbReference>
<evidence type="ECO:0000313" key="8">
    <source>
        <dbReference type="EMBL" id="MQS37722.1"/>
    </source>
</evidence>
<dbReference type="Gene3D" id="1.10.1740.10">
    <property type="match status" value="1"/>
</dbReference>
<comment type="caution">
    <text evidence="8">The sequence shown here is derived from an EMBL/GenBank/DDBJ whole genome shotgun (WGS) entry which is preliminary data.</text>
</comment>
<protein>
    <submittedName>
        <fullName evidence="8">Sigma-70 family RNA polymerase sigma factor</fullName>
    </submittedName>
</protein>
<dbReference type="InterPro" id="IPR039425">
    <property type="entry name" value="RNA_pol_sigma-70-like"/>
</dbReference>
<comment type="similarity">
    <text evidence="1">Belongs to the sigma-70 factor family. ECF subfamily.</text>
</comment>
<proteinExistence type="inferred from homology"/>
<evidence type="ECO:0000259" key="6">
    <source>
        <dbReference type="Pfam" id="PF04542"/>
    </source>
</evidence>
<evidence type="ECO:0000256" key="5">
    <source>
        <dbReference type="ARBA" id="ARBA00023163"/>
    </source>
</evidence>
<evidence type="ECO:0000259" key="7">
    <source>
        <dbReference type="Pfam" id="PF08281"/>
    </source>
</evidence>
<dbReference type="InterPro" id="IPR036388">
    <property type="entry name" value="WH-like_DNA-bd_sf"/>
</dbReference>
<keyword evidence="9" id="KW-1185">Reference proteome</keyword>
<dbReference type="SUPFAM" id="SSF88946">
    <property type="entry name" value="Sigma2 domain of RNA polymerase sigma factors"/>
    <property type="match status" value="1"/>
</dbReference>
<reference evidence="8 9" key="1">
    <citation type="submission" date="2019-06" db="EMBL/GenBank/DDBJ databases">
        <title>Comparative genomics and metabolomics analyses of clavulanic acid producing Streptomyces species provides insight into specialized metabolism and evolution of beta-lactam biosynthetic gene clusters.</title>
        <authorList>
            <person name="Moore M.A."/>
            <person name="Cruz-Morales P."/>
            <person name="Barona Gomez F."/>
            <person name="Kapil T."/>
        </authorList>
    </citation>
    <scope>NUCLEOTIDE SEQUENCE [LARGE SCALE GENOMIC DNA]</scope>
    <source>
        <strain evidence="8 9">T-272</strain>
    </source>
</reference>
<dbReference type="Gene3D" id="1.10.10.10">
    <property type="entry name" value="Winged helix-like DNA-binding domain superfamily/Winged helix DNA-binding domain"/>
    <property type="match status" value="1"/>
</dbReference>
<dbReference type="RefSeq" id="WP_323371917.1">
    <property type="nucleotide sequence ID" value="NZ_VDEQ01000210.1"/>
</dbReference>
<dbReference type="CDD" id="cd06171">
    <property type="entry name" value="Sigma70_r4"/>
    <property type="match status" value="1"/>
</dbReference>
<gene>
    <name evidence="8" type="ORF">FFZ77_19445</name>
</gene>